<evidence type="ECO:0000256" key="1">
    <source>
        <dbReference type="ARBA" id="ARBA00023012"/>
    </source>
</evidence>
<dbReference type="Pfam" id="PF01627">
    <property type="entry name" value="Hpt"/>
    <property type="match status" value="1"/>
</dbReference>
<dbReference type="Gene3D" id="1.20.120.160">
    <property type="entry name" value="HPT domain"/>
    <property type="match status" value="1"/>
</dbReference>
<keyword evidence="5" id="KW-1185">Reference proteome</keyword>
<evidence type="ECO:0000259" key="3">
    <source>
        <dbReference type="Pfam" id="PF01627"/>
    </source>
</evidence>
<organism evidence="4 5">
    <name type="scientific">Saliniradius amylolyticus</name>
    <dbReference type="NCBI Taxonomy" id="2183582"/>
    <lineage>
        <taxon>Bacteria</taxon>
        <taxon>Pseudomonadati</taxon>
        <taxon>Pseudomonadota</taxon>
        <taxon>Gammaproteobacteria</taxon>
        <taxon>Alteromonadales</taxon>
        <taxon>Alteromonadaceae</taxon>
        <taxon>Saliniradius</taxon>
    </lineage>
</organism>
<dbReference type="AlphaFoldDB" id="A0A2S2E3D8"/>
<dbReference type="EMBL" id="CP029347">
    <property type="protein sequence ID" value="AWL12176.1"/>
    <property type="molecule type" value="Genomic_DNA"/>
</dbReference>
<feature type="domain" description="HPt" evidence="3">
    <location>
        <begin position="29"/>
        <end position="112"/>
    </location>
</feature>
<gene>
    <name evidence="4" type="ORF">HMF8227_01703</name>
</gene>
<evidence type="ECO:0000313" key="5">
    <source>
        <dbReference type="Proteomes" id="UP000245728"/>
    </source>
</evidence>
<evidence type="ECO:0000256" key="2">
    <source>
        <dbReference type="SAM" id="Coils"/>
    </source>
</evidence>
<dbReference type="GO" id="GO:0004672">
    <property type="term" value="F:protein kinase activity"/>
    <property type="evidence" value="ECO:0007669"/>
    <property type="project" value="UniProtKB-ARBA"/>
</dbReference>
<proteinExistence type="predicted"/>
<keyword evidence="1" id="KW-0902">Two-component regulatory system</keyword>
<protein>
    <recommendedName>
        <fullName evidence="3">HPt domain-containing protein</fullName>
    </recommendedName>
</protein>
<dbReference type="GO" id="GO:0000160">
    <property type="term" value="P:phosphorelay signal transduction system"/>
    <property type="evidence" value="ECO:0007669"/>
    <property type="project" value="UniProtKB-KW"/>
</dbReference>
<sequence length="128" mass="14821">MTNPVPTIDIQQLSYYTGDLSSDEFIFFIEEFRTTLEERGEMVINHGRGGDWQQVDAIVHNLKTNTIYIGAEDLHQKCLAGEKLFRSAGIDEQQLNQWLEEFQSAHHRLMKAIHNLLKEYQNAKKARG</sequence>
<dbReference type="Proteomes" id="UP000245728">
    <property type="component" value="Chromosome"/>
</dbReference>
<evidence type="ECO:0000313" key="4">
    <source>
        <dbReference type="EMBL" id="AWL12176.1"/>
    </source>
</evidence>
<accession>A0A2S2E3D8</accession>
<dbReference type="KEGG" id="salh:HMF8227_01703"/>
<feature type="coiled-coil region" evidence="2">
    <location>
        <begin position="99"/>
        <end position="126"/>
    </location>
</feature>
<reference evidence="4 5" key="1">
    <citation type="submission" date="2018-05" db="EMBL/GenBank/DDBJ databases">
        <title>Salinimonas sp. HMF8227 Genome sequencing and assembly.</title>
        <authorList>
            <person name="Kang H."/>
            <person name="Kang J."/>
            <person name="Cha I."/>
            <person name="Kim H."/>
            <person name="Joh K."/>
        </authorList>
    </citation>
    <scope>NUCLEOTIDE SEQUENCE [LARGE SCALE GENOMIC DNA]</scope>
    <source>
        <strain evidence="4 5">HMF8227</strain>
    </source>
</reference>
<dbReference type="InterPro" id="IPR008207">
    <property type="entry name" value="Sig_transdc_His_kin_Hpt_dom"/>
</dbReference>
<dbReference type="SUPFAM" id="SSF47226">
    <property type="entry name" value="Histidine-containing phosphotransfer domain, HPT domain"/>
    <property type="match status" value="1"/>
</dbReference>
<dbReference type="InterPro" id="IPR036641">
    <property type="entry name" value="HPT_dom_sf"/>
</dbReference>
<keyword evidence="2" id="KW-0175">Coiled coil</keyword>
<name>A0A2S2E3D8_9ALTE</name>
<dbReference type="RefSeq" id="WP_109339773.1">
    <property type="nucleotide sequence ID" value="NZ_CP029347.1"/>
</dbReference>
<dbReference type="OrthoDB" id="9864985at2"/>